<gene>
    <name evidence="2" type="ORF">YC6258_00041</name>
</gene>
<sequence length="160" mass="18102">MTTTAPMIDINAAHPDQAEFLSDIAIEAKGHWGYSREKLDSWRNTLKVEPQYIRHHIVKTISLNEKVIGFFAIKHDEEAVLDHLWLLPEAIGKGIGKIAFHEALKIFRKLEIAAFTIISDPDAKGFYLHVGARQIGEVESIAQQCMLPKLIFELNETQKA</sequence>
<dbReference type="GO" id="GO:0016747">
    <property type="term" value="F:acyltransferase activity, transferring groups other than amino-acyl groups"/>
    <property type="evidence" value="ECO:0007669"/>
    <property type="project" value="InterPro"/>
</dbReference>
<dbReference type="EMBL" id="CP007142">
    <property type="protein sequence ID" value="AJQ92097.1"/>
    <property type="molecule type" value="Genomic_DNA"/>
</dbReference>
<organism evidence="2 3">
    <name type="scientific">Gynuella sunshinyii YC6258</name>
    <dbReference type="NCBI Taxonomy" id="1445510"/>
    <lineage>
        <taxon>Bacteria</taxon>
        <taxon>Pseudomonadati</taxon>
        <taxon>Pseudomonadota</taxon>
        <taxon>Gammaproteobacteria</taxon>
        <taxon>Oceanospirillales</taxon>
        <taxon>Saccharospirillaceae</taxon>
        <taxon>Gynuella</taxon>
    </lineage>
</organism>
<evidence type="ECO:0000313" key="2">
    <source>
        <dbReference type="EMBL" id="AJQ92097.1"/>
    </source>
</evidence>
<evidence type="ECO:0000313" key="3">
    <source>
        <dbReference type="Proteomes" id="UP000032266"/>
    </source>
</evidence>
<dbReference type="AlphaFoldDB" id="A0A0C5VC59"/>
<dbReference type="KEGG" id="gsn:YC6258_00041"/>
<reference evidence="2 3" key="1">
    <citation type="submission" date="2014-01" db="EMBL/GenBank/DDBJ databases">
        <title>Full genme sequencing of cellulolytic bacterium Gynuella sunshinyii YC6258T gen. nov., sp. nov.</title>
        <authorList>
            <person name="Khan H."/>
            <person name="Chung E.J."/>
            <person name="Chung Y.R."/>
        </authorList>
    </citation>
    <scope>NUCLEOTIDE SEQUENCE [LARGE SCALE GENOMIC DNA]</scope>
    <source>
        <strain evidence="2 3">YC6258</strain>
    </source>
</reference>
<dbReference type="PROSITE" id="PS51186">
    <property type="entry name" value="GNAT"/>
    <property type="match status" value="1"/>
</dbReference>
<protein>
    <submittedName>
        <fullName evidence="2">Acetyltransferase</fullName>
    </submittedName>
</protein>
<dbReference type="PATRIC" id="fig|1445510.3.peg.38"/>
<dbReference type="CDD" id="cd04301">
    <property type="entry name" value="NAT_SF"/>
    <property type="match status" value="1"/>
</dbReference>
<proteinExistence type="predicted"/>
<name>A0A0C5VC59_9GAMM</name>
<dbReference type="InterPro" id="IPR016181">
    <property type="entry name" value="Acyl_CoA_acyltransferase"/>
</dbReference>
<dbReference type="HOGENOM" id="CLU_116318_1_0_6"/>
<evidence type="ECO:0000259" key="1">
    <source>
        <dbReference type="PROSITE" id="PS51186"/>
    </source>
</evidence>
<feature type="domain" description="N-acetyltransferase" evidence="1">
    <location>
        <begin position="8"/>
        <end position="151"/>
    </location>
</feature>
<dbReference type="SUPFAM" id="SSF55729">
    <property type="entry name" value="Acyl-CoA N-acyltransferases (Nat)"/>
    <property type="match status" value="1"/>
</dbReference>
<dbReference type="STRING" id="1445510.YC6258_00041"/>
<dbReference type="InterPro" id="IPR000182">
    <property type="entry name" value="GNAT_dom"/>
</dbReference>
<dbReference type="Proteomes" id="UP000032266">
    <property type="component" value="Chromosome"/>
</dbReference>
<dbReference type="RefSeq" id="WP_245626995.1">
    <property type="nucleotide sequence ID" value="NZ_CP007142.1"/>
</dbReference>
<keyword evidence="2" id="KW-0808">Transferase</keyword>
<dbReference type="Gene3D" id="3.40.630.30">
    <property type="match status" value="1"/>
</dbReference>
<keyword evidence="3" id="KW-1185">Reference proteome</keyword>
<dbReference type="Pfam" id="PF00583">
    <property type="entry name" value="Acetyltransf_1"/>
    <property type="match status" value="1"/>
</dbReference>
<accession>A0A0C5VC59</accession>